<dbReference type="InterPro" id="IPR040634">
    <property type="entry name" value="Arg_decarb_HB"/>
</dbReference>
<evidence type="ECO:0000256" key="6">
    <source>
        <dbReference type="ARBA" id="ARBA00022793"/>
    </source>
</evidence>
<evidence type="ECO:0000256" key="12">
    <source>
        <dbReference type="HAMAP-Rule" id="MF_01417"/>
    </source>
</evidence>
<dbReference type="Proteomes" id="UP000516072">
    <property type="component" value="Chromosome"/>
</dbReference>
<evidence type="ECO:0000259" key="17">
    <source>
        <dbReference type="Pfam" id="PF17944"/>
    </source>
</evidence>
<evidence type="ECO:0000256" key="14">
    <source>
        <dbReference type="PIRSR" id="PIRSR600183-50"/>
    </source>
</evidence>
<evidence type="ECO:0000256" key="3">
    <source>
        <dbReference type="ARBA" id="ARBA00002257"/>
    </source>
</evidence>
<comment type="cofactor">
    <cofactor evidence="1 12 13">
        <name>pyridoxal 5'-phosphate</name>
        <dbReference type="ChEBI" id="CHEBI:597326"/>
    </cofactor>
</comment>
<feature type="active site" description="Proton donor" evidence="14">
    <location>
        <position position="501"/>
    </location>
</feature>
<dbReference type="Gene3D" id="1.20.58.930">
    <property type="match status" value="1"/>
</dbReference>
<evidence type="ECO:0000256" key="7">
    <source>
        <dbReference type="ARBA" id="ARBA00022842"/>
    </source>
</evidence>
<keyword evidence="9 12" id="KW-0745">Spermidine biosynthesis</keyword>
<evidence type="ECO:0000313" key="19">
    <source>
        <dbReference type="Proteomes" id="UP000516072"/>
    </source>
</evidence>
<sequence>MIVEMTWNIQNAKDLYNIPHWSEGYFNINKQGHVIAHPHGIDNSLAIDLYQVSQEALKAGLSFPILVRFSEILHHRAKSLCTSFHHAMEAANYQGNFTAVYPIKVNQQRQVIQEILTADPDRIGLEAGSKPELLAVMSLSNPSGLIICNGYKDREYIRLALIGRKLGLQIYLIVEKPSELEHIIKESQDLNITPLLGVRVRLASLGKGKWQNTGGEKGKFGLTSSQVLAMIHRLKQVNLLDCLTLLHFHMGSQLANISDIQQGIQEAGHYYVSLHALGVPLATIDVGGGLGVDYEGTHTRSFCSINYTISEYAQKIVQGLWEICQAHHLSHPNIITEAGRTMTAHHAVLISNIVDVEPASIKKNLSAPTDKLPIIQKLWSDYQNLTRRSAIETYHNASQAVADSLKMFNYGVINIEQRAQIEQLYFVLCDRIRSFLQPQIKAHREIIEELEGKLITKYFCNFSLFRSLPDSWAINQVFPIVPLQRLTEAPTERVWIEDLTCDSDGRVDLYVCGDGSETSLPLHSINSNEPYLLGFFLIGAYQEILGDIHNLFGTTDSVHVKSDNQGGFQLHFPLKGDQIETVLTQVHFDPEKIRANLFSKLKQLNLNPIQAQHYLQEFEAGLKGSTYLGD</sequence>
<keyword evidence="11 12" id="KW-0456">Lyase</keyword>
<evidence type="ECO:0000256" key="11">
    <source>
        <dbReference type="ARBA" id="ARBA00023239"/>
    </source>
</evidence>
<dbReference type="NCBIfam" id="NF003763">
    <property type="entry name" value="PRK05354.1"/>
    <property type="match status" value="1"/>
</dbReference>
<comment type="catalytic activity">
    <reaction evidence="12">
        <text>L-arginine + H(+) = agmatine + CO2</text>
        <dbReference type="Rhea" id="RHEA:17641"/>
        <dbReference type="ChEBI" id="CHEBI:15378"/>
        <dbReference type="ChEBI" id="CHEBI:16526"/>
        <dbReference type="ChEBI" id="CHEBI:32682"/>
        <dbReference type="ChEBI" id="CHEBI:58145"/>
        <dbReference type="EC" id="4.1.1.19"/>
    </reaction>
</comment>
<dbReference type="KEGG" id="ntg:NSCAC_1386"/>
<dbReference type="GO" id="GO:0046872">
    <property type="term" value="F:metal ion binding"/>
    <property type="evidence" value="ECO:0007669"/>
    <property type="project" value="UniProtKB-KW"/>
</dbReference>
<dbReference type="InterPro" id="IPR041128">
    <property type="entry name" value="Arg_decarbox_C"/>
</dbReference>
<keyword evidence="7 12" id="KW-0460">Magnesium</keyword>
<dbReference type="UniPathway" id="UPA00186">
    <property type="reaction ID" value="UER00284"/>
</dbReference>
<dbReference type="GO" id="GO:0033388">
    <property type="term" value="P:putrescine biosynthetic process from arginine"/>
    <property type="evidence" value="ECO:0007669"/>
    <property type="project" value="UniProtKB-ARBA"/>
</dbReference>
<dbReference type="Gene3D" id="3.20.20.10">
    <property type="entry name" value="Alanine racemase"/>
    <property type="match status" value="1"/>
</dbReference>
<dbReference type="InterPro" id="IPR000183">
    <property type="entry name" value="Orn/DAP/Arg_de-COase"/>
</dbReference>
<feature type="binding site" evidence="12">
    <location>
        <begin position="284"/>
        <end position="294"/>
    </location>
    <ligand>
        <name>substrate</name>
    </ligand>
</feature>
<dbReference type="PIRSF" id="PIRSF001336">
    <property type="entry name" value="Arg_decrbxlase"/>
    <property type="match status" value="1"/>
</dbReference>
<dbReference type="InterPro" id="IPR029066">
    <property type="entry name" value="PLP-binding_barrel"/>
</dbReference>
<dbReference type="EMBL" id="LR778175">
    <property type="protein sequence ID" value="CAB1276867.1"/>
    <property type="molecule type" value="Genomic_DNA"/>
</dbReference>
<feature type="domain" description="Arginine decarboxylase helical bundle" evidence="16">
    <location>
        <begin position="370"/>
        <end position="451"/>
    </location>
</feature>
<dbReference type="CDD" id="cd06830">
    <property type="entry name" value="PLPDE_III_ADC"/>
    <property type="match status" value="1"/>
</dbReference>
<dbReference type="GO" id="GO:0006527">
    <property type="term" value="P:L-arginine catabolic process"/>
    <property type="evidence" value="ECO:0007669"/>
    <property type="project" value="InterPro"/>
</dbReference>
<dbReference type="GO" id="GO:0008295">
    <property type="term" value="P:spermidine biosynthetic process"/>
    <property type="evidence" value="ECO:0007669"/>
    <property type="project" value="UniProtKB-UniRule"/>
</dbReference>
<dbReference type="NCBIfam" id="TIGR01273">
    <property type="entry name" value="speA"/>
    <property type="match status" value="1"/>
</dbReference>
<reference evidence="18 19" key="1">
    <citation type="submission" date="2020-03" db="EMBL/GenBank/DDBJ databases">
        <authorList>
            <person name="Picone N."/>
        </authorList>
    </citation>
    <scope>NUCLEOTIDE SEQUENCE [LARGE SCALE GENOMIC DNA]</scope>
    <source>
        <strain evidence="18">NSCAC1</strain>
    </source>
</reference>
<comment type="similarity">
    <text evidence="4 12">Belongs to the Orn/Lys/Arg decarboxylase class-II family. SpeA subfamily.</text>
</comment>
<keyword evidence="10 12" id="KW-0620">Polyamine biosynthesis</keyword>
<dbReference type="EC" id="4.1.1.19" evidence="12"/>
<dbReference type="InterPro" id="IPR022644">
    <property type="entry name" value="De-COase2_N"/>
</dbReference>
<feature type="modified residue" description="N6-(pyridoxal phosphate)lysine" evidence="12 13">
    <location>
        <position position="104"/>
    </location>
</feature>
<evidence type="ECO:0000313" key="18">
    <source>
        <dbReference type="EMBL" id="CAB1276867.1"/>
    </source>
</evidence>
<dbReference type="SUPFAM" id="SSF51419">
    <property type="entry name" value="PLP-binding barrel"/>
    <property type="match status" value="1"/>
</dbReference>
<dbReference type="FunFam" id="3.20.20.10:FF:000001">
    <property type="entry name" value="Biosynthetic arginine decarboxylase"/>
    <property type="match status" value="1"/>
</dbReference>
<evidence type="ECO:0000256" key="8">
    <source>
        <dbReference type="ARBA" id="ARBA00022898"/>
    </source>
</evidence>
<evidence type="ECO:0000256" key="2">
    <source>
        <dbReference type="ARBA" id="ARBA00001946"/>
    </source>
</evidence>
<dbReference type="AlphaFoldDB" id="A0A7G1QAR6"/>
<dbReference type="PANTHER" id="PTHR43295:SF9">
    <property type="entry name" value="BIOSYNTHETIC ARGININE DECARBOXYLASE"/>
    <property type="match status" value="1"/>
</dbReference>
<dbReference type="GO" id="GO:0008792">
    <property type="term" value="F:arginine decarboxylase activity"/>
    <property type="evidence" value="ECO:0007669"/>
    <property type="project" value="UniProtKB-UniRule"/>
</dbReference>
<accession>A0A7G1QAR6</accession>
<comment type="pathway">
    <text evidence="12">Amine and polyamine biosynthesis; agmatine biosynthesis; agmatine from L-arginine: step 1/1.</text>
</comment>
<evidence type="ECO:0000256" key="9">
    <source>
        <dbReference type="ARBA" id="ARBA00023066"/>
    </source>
</evidence>
<evidence type="ECO:0000256" key="1">
    <source>
        <dbReference type="ARBA" id="ARBA00001933"/>
    </source>
</evidence>
<evidence type="ECO:0000256" key="13">
    <source>
        <dbReference type="PIRSR" id="PIRSR001336-50"/>
    </source>
</evidence>
<dbReference type="Gene3D" id="2.40.37.10">
    <property type="entry name" value="Lyase, Ornithine Decarboxylase, Chain A, domain 1"/>
    <property type="match status" value="1"/>
</dbReference>
<comment type="function">
    <text evidence="3 12">Catalyzes the biosynthesis of agmatine from arginine.</text>
</comment>
<evidence type="ECO:0000256" key="4">
    <source>
        <dbReference type="ARBA" id="ARBA00008357"/>
    </source>
</evidence>
<feature type="domain" description="Orn/DAP/Arg decarboxylase 2 N-terminal" evidence="15">
    <location>
        <begin position="94"/>
        <end position="344"/>
    </location>
</feature>
<keyword evidence="5 12" id="KW-0479">Metal-binding</keyword>
<evidence type="ECO:0000256" key="5">
    <source>
        <dbReference type="ARBA" id="ARBA00022723"/>
    </source>
</evidence>
<comment type="cofactor">
    <cofactor evidence="2 12">
        <name>Mg(2+)</name>
        <dbReference type="ChEBI" id="CHEBI:18420"/>
    </cofactor>
</comment>
<dbReference type="InterPro" id="IPR009006">
    <property type="entry name" value="Ala_racemase/Decarboxylase_C"/>
</dbReference>
<dbReference type="Pfam" id="PF17944">
    <property type="entry name" value="Arg_decarbox_C"/>
    <property type="match status" value="1"/>
</dbReference>
<keyword evidence="19" id="KW-1185">Reference proteome</keyword>
<dbReference type="PANTHER" id="PTHR43295">
    <property type="entry name" value="ARGININE DECARBOXYLASE"/>
    <property type="match status" value="1"/>
</dbReference>
<evidence type="ECO:0000259" key="16">
    <source>
        <dbReference type="Pfam" id="PF17810"/>
    </source>
</evidence>
<dbReference type="PRINTS" id="PR01179">
    <property type="entry name" value="ODADCRBXLASE"/>
</dbReference>
<evidence type="ECO:0000259" key="15">
    <source>
        <dbReference type="Pfam" id="PF02784"/>
    </source>
</evidence>
<proteinExistence type="inferred from homology"/>
<keyword evidence="8 12" id="KW-0663">Pyridoxal phosphate</keyword>
<feature type="domain" description="Arginine decarboxylase C-terminal helical" evidence="17">
    <location>
        <begin position="579"/>
        <end position="628"/>
    </location>
</feature>
<dbReference type="PRINTS" id="PR01180">
    <property type="entry name" value="ARGDCRBXLASE"/>
</dbReference>
<dbReference type="Gene3D" id="1.10.287.3440">
    <property type="match status" value="1"/>
</dbReference>
<dbReference type="SUPFAM" id="SSF50621">
    <property type="entry name" value="Alanine racemase C-terminal domain-like"/>
    <property type="match status" value="1"/>
</dbReference>
<dbReference type="Pfam" id="PF17810">
    <property type="entry name" value="Arg_decarb_HB"/>
    <property type="match status" value="1"/>
</dbReference>
<protein>
    <recommendedName>
        <fullName evidence="12">Biosynthetic arginine decarboxylase</fullName>
        <shortName evidence="12">ADC</shortName>
        <ecNumber evidence="12">4.1.1.19</ecNumber>
    </recommendedName>
</protein>
<keyword evidence="6 12" id="KW-0210">Decarboxylase</keyword>
<organism evidence="18 19">
    <name type="scientific">Candidatus Nitrosacidococcus tergens</name>
    <dbReference type="NCBI Taxonomy" id="553981"/>
    <lineage>
        <taxon>Bacteria</taxon>
        <taxon>Pseudomonadati</taxon>
        <taxon>Pseudomonadota</taxon>
        <taxon>Gammaproteobacteria</taxon>
        <taxon>Chromatiales</taxon>
        <taxon>Chromatiaceae</taxon>
        <taxon>Candidatus Nitrosacidococcus</taxon>
    </lineage>
</organism>
<name>A0A7G1QAR6_9GAMM</name>
<dbReference type="HAMAP" id="MF_01417">
    <property type="entry name" value="SpeA"/>
    <property type="match status" value="1"/>
</dbReference>
<gene>
    <name evidence="12 18" type="primary">speA</name>
    <name evidence="18" type="ORF">NSCAC_1386</name>
</gene>
<dbReference type="InterPro" id="IPR002985">
    <property type="entry name" value="Arg_decrbxlase"/>
</dbReference>
<dbReference type="Pfam" id="PF02784">
    <property type="entry name" value="Orn_Arg_deC_N"/>
    <property type="match status" value="1"/>
</dbReference>
<evidence type="ECO:0000256" key="10">
    <source>
        <dbReference type="ARBA" id="ARBA00023115"/>
    </source>
</evidence>